<keyword evidence="2" id="KW-1185">Reference proteome</keyword>
<dbReference type="PANTHER" id="PTHR34576:SF14">
    <property type="entry name" value="MEMBRANE-ASSOCIATED KINASE REGULATOR 6"/>
    <property type="match status" value="1"/>
</dbReference>
<evidence type="ECO:0000313" key="2">
    <source>
        <dbReference type="Proteomes" id="UP000436088"/>
    </source>
</evidence>
<accession>A0A6A3ATM0</accession>
<dbReference type="Proteomes" id="UP000436088">
    <property type="component" value="Unassembled WGS sequence"/>
</dbReference>
<dbReference type="PANTHER" id="PTHR34576">
    <property type="entry name" value="MEMBRANE-ASSOCIATED KINASE REGULATOR 6-RELATED"/>
    <property type="match status" value="1"/>
</dbReference>
<dbReference type="EMBL" id="VEPZ02000950">
    <property type="protein sequence ID" value="KAE8708024.1"/>
    <property type="molecule type" value="Genomic_DNA"/>
</dbReference>
<name>A0A6A3ATM0_HIBSY</name>
<evidence type="ECO:0008006" key="3">
    <source>
        <dbReference type="Google" id="ProtNLM"/>
    </source>
</evidence>
<evidence type="ECO:0000313" key="1">
    <source>
        <dbReference type="EMBL" id="KAE8708024.1"/>
    </source>
</evidence>
<organism evidence="1 2">
    <name type="scientific">Hibiscus syriacus</name>
    <name type="common">Rose of Sharon</name>
    <dbReference type="NCBI Taxonomy" id="106335"/>
    <lineage>
        <taxon>Eukaryota</taxon>
        <taxon>Viridiplantae</taxon>
        <taxon>Streptophyta</taxon>
        <taxon>Embryophyta</taxon>
        <taxon>Tracheophyta</taxon>
        <taxon>Spermatophyta</taxon>
        <taxon>Magnoliopsida</taxon>
        <taxon>eudicotyledons</taxon>
        <taxon>Gunneridae</taxon>
        <taxon>Pentapetalae</taxon>
        <taxon>rosids</taxon>
        <taxon>malvids</taxon>
        <taxon>Malvales</taxon>
        <taxon>Malvaceae</taxon>
        <taxon>Malvoideae</taxon>
        <taxon>Hibiscus</taxon>
    </lineage>
</organism>
<reference evidence="1" key="1">
    <citation type="submission" date="2019-09" db="EMBL/GenBank/DDBJ databases">
        <title>Draft genome information of white flower Hibiscus syriacus.</title>
        <authorList>
            <person name="Kim Y.-M."/>
        </authorList>
    </citation>
    <scope>NUCLEOTIDE SEQUENCE [LARGE SCALE GENOMIC DNA]</scope>
    <source>
        <strain evidence="1">YM2019G1</strain>
    </source>
</reference>
<comment type="caution">
    <text evidence="1">The sequence shown here is derived from an EMBL/GenBank/DDBJ whole genome shotgun (WGS) entry which is preliminary data.</text>
</comment>
<proteinExistence type="predicted"/>
<dbReference type="AlphaFoldDB" id="A0A6A3ATM0"/>
<dbReference type="InterPro" id="IPR044699">
    <property type="entry name" value="MAKR6"/>
</dbReference>
<gene>
    <name evidence="1" type="ORF">F3Y22_tig00110357pilonHSYRG00023</name>
</gene>
<sequence>MVDYMETSQSLATDSFSYSWLSDRKPSLDGLHEDSFSNCCEDSNRFLIDHNFKFESIAPTPQPFVHADELFTNGFIRPAYIDPSKGDSCTTLDSIETPPFSSRTDRIPMEGRIHCSFLGKYRRSTKKMLRNLFENLRPLCHKLGCFRKSTGVDDIERSIMWRTKSRNGAPLGSTQRITACSTSMGGDSCYLENPIYEAVLHCKRSIGIVPIP</sequence>
<protein>
    <recommendedName>
        <fullName evidence="3">Membrane-associated kinase regulator 6</fullName>
    </recommendedName>
</protein>